<dbReference type="Proteomes" id="UP000601768">
    <property type="component" value="Unassembled WGS sequence"/>
</dbReference>
<reference evidence="2" key="2">
    <citation type="submission" date="2020-08" db="EMBL/GenBank/DDBJ databases">
        <authorList>
            <person name="Lai Q."/>
        </authorList>
    </citation>
    <scope>NUCLEOTIDE SEQUENCE</scope>
    <source>
        <strain evidence="2">S27-2</strain>
    </source>
</reference>
<proteinExistence type="predicted"/>
<organism evidence="2 3">
    <name type="scientific">Neptunicella marina</name>
    <dbReference type="NCBI Taxonomy" id="2125989"/>
    <lineage>
        <taxon>Bacteria</taxon>
        <taxon>Pseudomonadati</taxon>
        <taxon>Pseudomonadota</taxon>
        <taxon>Gammaproteobacteria</taxon>
        <taxon>Alteromonadales</taxon>
        <taxon>Alteromonadaceae</taxon>
        <taxon>Neptunicella</taxon>
    </lineage>
</organism>
<name>A0A8J6M2D0_9ALTE</name>
<keyword evidence="1" id="KW-1133">Transmembrane helix</keyword>
<keyword evidence="1" id="KW-0472">Membrane</keyword>
<keyword evidence="1" id="KW-0812">Transmembrane</keyword>
<evidence type="ECO:0000256" key="1">
    <source>
        <dbReference type="SAM" id="Phobius"/>
    </source>
</evidence>
<dbReference type="RefSeq" id="WP_186506574.1">
    <property type="nucleotide sequence ID" value="NZ_JACNEP010000006.1"/>
</dbReference>
<feature type="transmembrane region" description="Helical" evidence="1">
    <location>
        <begin position="21"/>
        <end position="40"/>
    </location>
</feature>
<dbReference type="EMBL" id="JACNEP010000006">
    <property type="protein sequence ID" value="MBC3766102.1"/>
    <property type="molecule type" value="Genomic_DNA"/>
</dbReference>
<reference evidence="2" key="1">
    <citation type="journal article" date="2018" name="Int. J. Syst. Evol. Microbiol.">
        <title>Neptunicella marina gen. nov., sp. nov., isolated from surface seawater.</title>
        <authorList>
            <person name="Liu X."/>
            <person name="Lai Q."/>
            <person name="Du Y."/>
            <person name="Zhang X."/>
            <person name="Liu Z."/>
            <person name="Sun F."/>
            <person name="Shao Z."/>
        </authorList>
    </citation>
    <scope>NUCLEOTIDE SEQUENCE</scope>
    <source>
        <strain evidence="2">S27-2</strain>
    </source>
</reference>
<comment type="caution">
    <text evidence="2">The sequence shown here is derived from an EMBL/GenBank/DDBJ whole genome shotgun (WGS) entry which is preliminary data.</text>
</comment>
<gene>
    <name evidence="2" type="ORF">H8B19_09435</name>
</gene>
<dbReference type="AlphaFoldDB" id="A0A8J6M2D0"/>
<evidence type="ECO:0000313" key="3">
    <source>
        <dbReference type="Proteomes" id="UP000601768"/>
    </source>
</evidence>
<keyword evidence="3" id="KW-1185">Reference proteome</keyword>
<protein>
    <submittedName>
        <fullName evidence="2">MSHA biogenesis protein MshJ</fullName>
    </submittedName>
</protein>
<accession>A0A8J6M2D0</accession>
<evidence type="ECO:0000313" key="2">
    <source>
        <dbReference type="EMBL" id="MBC3766102.1"/>
    </source>
</evidence>
<sequence length="218" mass="24537">MAESRWRKLGVQFYALSIREKSLILLAGLLLIILGGYLWVIDGQLSKMAGLEQQLKTNKSQYLGLQGEVAELQLALSKDPDKILQQQIDELISRNNALDDSLNSQTAKLVPADRMPQLLISVLNKSHKVKLVSMESLEPVISQLEDDRPNAKVHIYQHGVRIKLQGSYFDIADYLQSLKTSPLGFDWRAFDYQVTNYPIASVTLELYTLSTSEAFIGI</sequence>